<reference evidence="1 2" key="1">
    <citation type="submission" date="2016-03" db="EMBL/GenBank/DDBJ databases">
        <authorList>
            <person name="Ploux O."/>
        </authorList>
    </citation>
    <scope>NUCLEOTIDE SEQUENCE [LARGE SCALE GENOMIC DNA]</scope>
    <source>
        <strain evidence="1 2">LPB0076</strain>
    </source>
</reference>
<dbReference type="Proteomes" id="UP000093510">
    <property type="component" value="Unassembled WGS sequence"/>
</dbReference>
<accession>A0A1B9E823</accession>
<evidence type="ECO:0000313" key="2">
    <source>
        <dbReference type="Proteomes" id="UP000093510"/>
    </source>
</evidence>
<dbReference type="EMBL" id="LVEP01000013">
    <property type="protein sequence ID" value="OCB78100.1"/>
    <property type="molecule type" value="Genomic_DNA"/>
</dbReference>
<sequence>MPQIVSQVLNFIGVSGTLCVCKWKALKFCCLFFLRSVAERPKKAPASTVEKKRLQDQNLEPITGIGTLFYLFCKKEGSK</sequence>
<comment type="caution">
    <text evidence="1">The sequence shown here is derived from an EMBL/GenBank/DDBJ whole genome shotgun (WGS) entry which is preliminary data.</text>
</comment>
<dbReference type="AlphaFoldDB" id="A0A1B9E823"/>
<keyword evidence="2" id="KW-1185">Reference proteome</keyword>
<name>A0A1B9E823_9FLAO</name>
<protein>
    <submittedName>
        <fullName evidence="1">Uncharacterized protein</fullName>
    </submittedName>
</protein>
<evidence type="ECO:0000313" key="1">
    <source>
        <dbReference type="EMBL" id="OCB78100.1"/>
    </source>
</evidence>
<proteinExistence type="predicted"/>
<gene>
    <name evidence="1" type="ORF">LPBF_03910</name>
</gene>
<organism evidence="1 2">
    <name type="scientific">Flavobacterium crassostreae</name>
    <dbReference type="NCBI Taxonomy" id="1763534"/>
    <lineage>
        <taxon>Bacteria</taxon>
        <taxon>Pseudomonadati</taxon>
        <taxon>Bacteroidota</taxon>
        <taxon>Flavobacteriia</taxon>
        <taxon>Flavobacteriales</taxon>
        <taxon>Flavobacteriaceae</taxon>
        <taxon>Flavobacterium</taxon>
    </lineage>
</organism>